<organism evidence="2 3">
    <name type="scientific">Knipowitschia caucasica</name>
    <name type="common">Caucasian dwarf goby</name>
    <name type="synonym">Pomatoschistus caucasicus</name>
    <dbReference type="NCBI Taxonomy" id="637954"/>
    <lineage>
        <taxon>Eukaryota</taxon>
        <taxon>Metazoa</taxon>
        <taxon>Chordata</taxon>
        <taxon>Craniata</taxon>
        <taxon>Vertebrata</taxon>
        <taxon>Euteleostomi</taxon>
        <taxon>Actinopterygii</taxon>
        <taxon>Neopterygii</taxon>
        <taxon>Teleostei</taxon>
        <taxon>Neoteleostei</taxon>
        <taxon>Acanthomorphata</taxon>
        <taxon>Gobiaria</taxon>
        <taxon>Gobiiformes</taxon>
        <taxon>Gobioidei</taxon>
        <taxon>Gobiidae</taxon>
        <taxon>Gobiinae</taxon>
        <taxon>Knipowitschia</taxon>
    </lineage>
</organism>
<feature type="compositionally biased region" description="Basic and acidic residues" evidence="1">
    <location>
        <begin position="66"/>
        <end position="82"/>
    </location>
</feature>
<accession>A0AAV2KA17</accession>
<dbReference type="AlphaFoldDB" id="A0AAV2KA17"/>
<dbReference type="EMBL" id="OZ035839">
    <property type="protein sequence ID" value="CAL1585161.1"/>
    <property type="molecule type" value="Genomic_DNA"/>
</dbReference>
<sequence>MISTGSGTGPPGGPRAQYGAWILAWDTQRDAWYYKSNTPVLPEVPEPSMGPHSWEGFIQKPPWSWDRSRTSETRHQASESGRRPLRPPGGLRPEAGLT</sequence>
<protein>
    <submittedName>
        <fullName evidence="2">Uncharacterized protein</fullName>
    </submittedName>
</protein>
<gene>
    <name evidence="2" type="ORF">KC01_LOCUS15404</name>
</gene>
<keyword evidence="3" id="KW-1185">Reference proteome</keyword>
<proteinExistence type="predicted"/>
<dbReference type="Proteomes" id="UP001497482">
    <property type="component" value="Chromosome 17"/>
</dbReference>
<evidence type="ECO:0000313" key="3">
    <source>
        <dbReference type="Proteomes" id="UP001497482"/>
    </source>
</evidence>
<feature type="compositionally biased region" description="Low complexity" evidence="1">
    <location>
        <begin position="88"/>
        <end position="98"/>
    </location>
</feature>
<reference evidence="2 3" key="1">
    <citation type="submission" date="2024-04" db="EMBL/GenBank/DDBJ databases">
        <authorList>
            <person name="Waldvogel A.-M."/>
            <person name="Schoenle A."/>
        </authorList>
    </citation>
    <scope>NUCLEOTIDE SEQUENCE [LARGE SCALE GENOMIC DNA]</scope>
</reference>
<name>A0AAV2KA17_KNICA</name>
<feature type="region of interest" description="Disordered" evidence="1">
    <location>
        <begin position="44"/>
        <end position="98"/>
    </location>
</feature>
<evidence type="ECO:0000313" key="2">
    <source>
        <dbReference type="EMBL" id="CAL1585161.1"/>
    </source>
</evidence>
<evidence type="ECO:0000256" key="1">
    <source>
        <dbReference type="SAM" id="MobiDB-lite"/>
    </source>
</evidence>